<dbReference type="STRING" id="796925.A0A137PIQ7"/>
<protein>
    <recommendedName>
        <fullName evidence="2">N-acetylglucosaminylphosphatidylinositol deacetylase</fullName>
        <ecNumber evidence="2">3.5.1.89</ecNumber>
    </recommendedName>
</protein>
<dbReference type="Proteomes" id="UP000070444">
    <property type="component" value="Unassembled WGS sequence"/>
</dbReference>
<organism evidence="4 5">
    <name type="scientific">Conidiobolus coronatus (strain ATCC 28846 / CBS 209.66 / NRRL 28638)</name>
    <name type="common">Delacroixia coronata</name>
    <dbReference type="NCBI Taxonomy" id="796925"/>
    <lineage>
        <taxon>Eukaryota</taxon>
        <taxon>Fungi</taxon>
        <taxon>Fungi incertae sedis</taxon>
        <taxon>Zoopagomycota</taxon>
        <taxon>Entomophthoromycotina</taxon>
        <taxon>Entomophthoromycetes</taxon>
        <taxon>Entomophthorales</taxon>
        <taxon>Ancylistaceae</taxon>
        <taxon>Conidiobolus</taxon>
    </lineage>
</organism>
<comment type="similarity">
    <text evidence="1">Belongs to the PIGL family.</text>
</comment>
<dbReference type="OrthoDB" id="440160at2759"/>
<dbReference type="GO" id="GO:0006506">
    <property type="term" value="P:GPI anchor biosynthetic process"/>
    <property type="evidence" value="ECO:0007669"/>
    <property type="project" value="UniProtKB-UniPathway"/>
</dbReference>
<evidence type="ECO:0000313" key="5">
    <source>
        <dbReference type="Proteomes" id="UP000070444"/>
    </source>
</evidence>
<dbReference type="Pfam" id="PF02585">
    <property type="entry name" value="PIG-L"/>
    <property type="match status" value="1"/>
</dbReference>
<dbReference type="EMBL" id="KQ964419">
    <property type="protein sequence ID" value="KXN74865.1"/>
    <property type="molecule type" value="Genomic_DNA"/>
</dbReference>
<dbReference type="EC" id="3.5.1.89" evidence="2"/>
<evidence type="ECO:0000256" key="2">
    <source>
        <dbReference type="ARBA" id="ARBA00012176"/>
    </source>
</evidence>
<keyword evidence="3" id="KW-1133">Transmembrane helix</keyword>
<accession>A0A137PIQ7</accession>
<reference evidence="4 5" key="1">
    <citation type="journal article" date="2015" name="Genome Biol. Evol.">
        <title>Phylogenomic analyses indicate that early fungi evolved digesting cell walls of algal ancestors of land plants.</title>
        <authorList>
            <person name="Chang Y."/>
            <person name="Wang S."/>
            <person name="Sekimoto S."/>
            <person name="Aerts A.L."/>
            <person name="Choi C."/>
            <person name="Clum A."/>
            <person name="LaButti K.M."/>
            <person name="Lindquist E.A."/>
            <person name="Yee Ngan C."/>
            <person name="Ohm R.A."/>
            <person name="Salamov A.A."/>
            <person name="Grigoriev I.V."/>
            <person name="Spatafora J.W."/>
            <person name="Berbee M.L."/>
        </authorList>
    </citation>
    <scope>NUCLEOTIDE SEQUENCE [LARGE SCALE GENOMIC DNA]</scope>
    <source>
        <strain evidence="4 5">NRRL 28638</strain>
    </source>
</reference>
<dbReference type="GO" id="GO:0005783">
    <property type="term" value="C:endoplasmic reticulum"/>
    <property type="evidence" value="ECO:0007669"/>
    <property type="project" value="TreeGrafter"/>
</dbReference>
<evidence type="ECO:0000256" key="3">
    <source>
        <dbReference type="SAM" id="Phobius"/>
    </source>
</evidence>
<dbReference type="OMA" id="YVLESVN"/>
<evidence type="ECO:0000313" key="4">
    <source>
        <dbReference type="EMBL" id="KXN74865.1"/>
    </source>
</evidence>
<dbReference type="InterPro" id="IPR024078">
    <property type="entry name" value="LmbE-like_dom_sf"/>
</dbReference>
<keyword evidence="5" id="KW-1185">Reference proteome</keyword>
<dbReference type="SUPFAM" id="SSF102588">
    <property type="entry name" value="LmbE-like"/>
    <property type="match status" value="1"/>
</dbReference>
<name>A0A137PIQ7_CONC2</name>
<dbReference type="GO" id="GO:0016020">
    <property type="term" value="C:membrane"/>
    <property type="evidence" value="ECO:0007669"/>
    <property type="project" value="GOC"/>
</dbReference>
<dbReference type="AlphaFoldDB" id="A0A137PIQ7"/>
<evidence type="ECO:0000256" key="1">
    <source>
        <dbReference type="ARBA" id="ARBA00006066"/>
    </source>
</evidence>
<feature type="transmembrane region" description="Helical" evidence="3">
    <location>
        <begin position="6"/>
        <end position="23"/>
    </location>
</feature>
<dbReference type="PANTHER" id="PTHR12993:SF11">
    <property type="entry name" value="N-ACETYLGLUCOSAMINYL-PHOSPHATIDYLINOSITOL DE-N-ACETYLASE"/>
    <property type="match status" value="1"/>
</dbReference>
<keyword evidence="3" id="KW-0472">Membrane</keyword>
<proteinExistence type="inferred from homology"/>
<dbReference type="UniPathway" id="UPA00196"/>
<sequence length="287" mass="33104">MASIWFIFLIGLLIANTFLYYCLTRINLPFASFNLNVIQESLTSDKFGNLLIVTAHPDDEIMFFGPSIVNWLKYTGRKVFIICLSSGDADGIGETRKKELYKCCEFLGIPKKNIQLVEHEELKDGMDNLWPNKVINDIVEPFIIKNKIRTIFTFDTRGVSGHINHIACRVALGRLIASSPALMKLDKIPAIYSLTTVSLFRKYSSLMDLIFSLGEVKFDSLSLLRHPNIQYSKVPKSLLFLNNFSDWLKCRKAMKLHDSQMVWFRHLYILFSRYMFINNLQLVEPEA</sequence>
<keyword evidence="3" id="KW-0812">Transmembrane</keyword>
<dbReference type="Gene3D" id="3.40.50.10320">
    <property type="entry name" value="LmbE-like"/>
    <property type="match status" value="1"/>
</dbReference>
<dbReference type="InterPro" id="IPR003737">
    <property type="entry name" value="GlcNAc_PI_deacetylase-related"/>
</dbReference>
<dbReference type="GO" id="GO:0000225">
    <property type="term" value="F:N-acetylglucosaminylphosphatidylinositol deacetylase activity"/>
    <property type="evidence" value="ECO:0007669"/>
    <property type="project" value="UniProtKB-EC"/>
</dbReference>
<gene>
    <name evidence="4" type="ORF">CONCODRAFT_76601</name>
</gene>
<dbReference type="PANTHER" id="PTHR12993">
    <property type="entry name" value="N-ACETYLGLUCOSAMINYL-PHOSPHATIDYLINOSITOL DE-N-ACETYLASE-RELATED"/>
    <property type="match status" value="1"/>
</dbReference>